<evidence type="ECO:0000313" key="2">
    <source>
        <dbReference type="EMBL" id="CAA9310175.1"/>
    </source>
</evidence>
<name>A0A6J4KP33_9GAMM</name>
<dbReference type="SMART" id="SM00065">
    <property type="entry name" value="GAF"/>
    <property type="match status" value="1"/>
</dbReference>
<dbReference type="PANTHER" id="PTHR43102:SF2">
    <property type="entry name" value="GAF DOMAIN-CONTAINING PROTEIN"/>
    <property type="match status" value="1"/>
</dbReference>
<dbReference type="SUPFAM" id="SSF55781">
    <property type="entry name" value="GAF domain-like"/>
    <property type="match status" value="1"/>
</dbReference>
<dbReference type="Gene3D" id="3.30.450.40">
    <property type="match status" value="1"/>
</dbReference>
<proteinExistence type="predicted"/>
<protein>
    <recommendedName>
        <fullName evidence="1">GAF domain-containing protein</fullName>
    </recommendedName>
</protein>
<dbReference type="InterPro" id="IPR003018">
    <property type="entry name" value="GAF"/>
</dbReference>
<dbReference type="AlphaFoldDB" id="A0A6J4KP33"/>
<dbReference type="Pfam" id="PF01590">
    <property type="entry name" value="GAF"/>
    <property type="match status" value="1"/>
</dbReference>
<feature type="domain" description="GAF" evidence="1">
    <location>
        <begin position="26"/>
        <end position="168"/>
    </location>
</feature>
<reference evidence="2" key="1">
    <citation type="submission" date="2020-02" db="EMBL/GenBank/DDBJ databases">
        <authorList>
            <person name="Meier V. D."/>
        </authorList>
    </citation>
    <scope>NUCLEOTIDE SEQUENCE</scope>
    <source>
        <strain evidence="2">AVDCRST_MAG71</strain>
    </source>
</reference>
<dbReference type="EMBL" id="CADCUA010000188">
    <property type="protein sequence ID" value="CAA9310175.1"/>
    <property type="molecule type" value="Genomic_DNA"/>
</dbReference>
<dbReference type="PANTHER" id="PTHR43102">
    <property type="entry name" value="SLR1143 PROTEIN"/>
    <property type="match status" value="1"/>
</dbReference>
<sequence>MKEAPTPLNEAARLAALRAIGLLDTPSEARFDRFVRLAKALCDVPIAVISLVDANRQWFKGCDGLAVSETPRRVSFCAHAIHEQGVFYIPDASADERFADNPLVTGEPHIRFYAGAPVFVPGGLAIGTLCVIDRRPRAFDMNQLQALRDLADCLQREVALQLLLTEVTAVRDSRALATLIGDV</sequence>
<accession>A0A6J4KP33</accession>
<organism evidence="2">
    <name type="scientific">uncultured Lysobacter sp</name>
    <dbReference type="NCBI Taxonomy" id="271060"/>
    <lineage>
        <taxon>Bacteria</taxon>
        <taxon>Pseudomonadati</taxon>
        <taxon>Pseudomonadota</taxon>
        <taxon>Gammaproteobacteria</taxon>
        <taxon>Lysobacterales</taxon>
        <taxon>Lysobacteraceae</taxon>
        <taxon>Lysobacter</taxon>
        <taxon>environmental samples</taxon>
    </lineage>
</organism>
<dbReference type="InterPro" id="IPR029016">
    <property type="entry name" value="GAF-like_dom_sf"/>
</dbReference>
<gene>
    <name evidence="2" type="ORF">AVDCRST_MAG71-633</name>
</gene>
<evidence type="ECO:0000259" key="1">
    <source>
        <dbReference type="SMART" id="SM00065"/>
    </source>
</evidence>